<sequence length="65" mass="7573">MADVCAVITFSLLPEQAHDAPECREWLKPFEPLNCLLHVLMLRANSEVLSWRSRYAMRGVMIRKE</sequence>
<comment type="caution">
    <text evidence="1">The sequence shown here is derived from an EMBL/GenBank/DDBJ whole genome shotgun (WGS) entry which is preliminary data.</text>
</comment>
<dbReference type="EMBL" id="JDSQ01000006">
    <property type="protein sequence ID" value="EWS78643.1"/>
    <property type="molecule type" value="Genomic_DNA"/>
</dbReference>
<dbReference type="Proteomes" id="UP000020406">
    <property type="component" value="Unassembled WGS sequence"/>
</dbReference>
<evidence type="ECO:0000313" key="1">
    <source>
        <dbReference type="EMBL" id="EWS78643.1"/>
    </source>
</evidence>
<proteinExistence type="predicted"/>
<organism evidence="1 2">
    <name type="scientific">Xylella taiwanensis</name>
    <dbReference type="NCBI Taxonomy" id="1444770"/>
    <lineage>
        <taxon>Bacteria</taxon>
        <taxon>Pseudomonadati</taxon>
        <taxon>Pseudomonadota</taxon>
        <taxon>Gammaproteobacteria</taxon>
        <taxon>Lysobacterales</taxon>
        <taxon>Lysobacteraceae</taxon>
        <taxon>Xylella</taxon>
    </lineage>
</organism>
<reference evidence="1 2" key="1">
    <citation type="journal article" date="2014" name="Genome Announc.">
        <title>Draft Genome Sequence of Xylella fastidiosa Pear Leaf Scorch Strain in Taiwan.</title>
        <authorList>
            <person name="Su C.C."/>
            <person name="Deng W.L."/>
            <person name="Jan F.J."/>
            <person name="Chang C.J."/>
            <person name="Huang H."/>
            <person name="Chen J."/>
        </authorList>
    </citation>
    <scope>NUCLEOTIDE SEQUENCE [LARGE SCALE GENOMIC DNA]</scope>
    <source>
        <strain evidence="1 2">PLS229</strain>
    </source>
</reference>
<protein>
    <submittedName>
        <fullName evidence="1">Uncharacterized protein</fullName>
    </submittedName>
</protein>
<dbReference type="PATRIC" id="fig|1444770.3.peg.1214"/>
<accession>Z9JKZ5</accession>
<dbReference type="RefSeq" id="WP_038270831.1">
    <property type="nucleotide sequence ID" value="NZ_CP087696.1"/>
</dbReference>
<name>Z9JKZ5_9GAMM</name>
<evidence type="ECO:0000313" key="2">
    <source>
        <dbReference type="Proteomes" id="UP000020406"/>
    </source>
</evidence>
<gene>
    <name evidence="1" type="ORF">AF72_05060</name>
</gene>
<dbReference type="AlphaFoldDB" id="Z9JKZ5"/>
<dbReference type="KEGG" id="xtw:AB672_01310"/>